<evidence type="ECO:0000256" key="4">
    <source>
        <dbReference type="ARBA" id="ARBA00023180"/>
    </source>
</evidence>
<dbReference type="Pfam" id="PF25024">
    <property type="entry name" value="EGF_TEN"/>
    <property type="match status" value="1"/>
</dbReference>
<name>A0A812T185_SYMPI</name>
<dbReference type="PANTHER" id="PTHR11219:SF69">
    <property type="entry name" value="TENEURIN-A"/>
    <property type="match status" value="1"/>
</dbReference>
<dbReference type="PROSITE" id="PS00022">
    <property type="entry name" value="EGF_1"/>
    <property type="match status" value="2"/>
</dbReference>
<dbReference type="EMBL" id="CAJNIZ010027779">
    <property type="protein sequence ID" value="CAE7502281.1"/>
    <property type="molecule type" value="Genomic_DNA"/>
</dbReference>
<comment type="caution">
    <text evidence="7">The sequence shown here is derived from an EMBL/GenBank/DDBJ whole genome shotgun (WGS) entry which is preliminary data.</text>
</comment>
<keyword evidence="2" id="KW-0677">Repeat</keyword>
<feature type="disulfide bond" evidence="5">
    <location>
        <begin position="171"/>
        <end position="181"/>
    </location>
</feature>
<keyword evidence="8" id="KW-1185">Reference proteome</keyword>
<evidence type="ECO:0000256" key="1">
    <source>
        <dbReference type="ARBA" id="ARBA00022536"/>
    </source>
</evidence>
<dbReference type="Proteomes" id="UP000649617">
    <property type="component" value="Unassembled WGS sequence"/>
</dbReference>
<dbReference type="PANTHER" id="PTHR11219">
    <property type="entry name" value="TENEURIN AND N-ACETYLGLUCOSAMINE-1-PHOSPHODIESTER ALPHA-N-ACETYLGLUCOSAMINIDASE"/>
    <property type="match status" value="1"/>
</dbReference>
<sequence length="203" mass="21044">MDKIGRYLKPASTTLGLLPHTTTSGPNASKLEAPLRAKPGSCLDNCNGRGSCSNGKCTCGAGWTGEACDIATCPSDCNSRGSCVGGVCACNYAFYGAACEYPRCKNDCNGHGYCDSGNCVCNAGFKGAACDEYEEPQPVAPAVATQAPSEEAAQRLATFGEKVRSIAPPSCPEDCNQRGRCELDGTCTCIANYTGLACEHHCP</sequence>
<dbReference type="SMART" id="SM00181">
    <property type="entry name" value="EGF"/>
    <property type="match status" value="4"/>
</dbReference>
<evidence type="ECO:0000259" key="6">
    <source>
        <dbReference type="PROSITE" id="PS50026"/>
    </source>
</evidence>
<dbReference type="OrthoDB" id="406051at2759"/>
<gene>
    <name evidence="7" type="primary">ten-1</name>
    <name evidence="7" type="ORF">SPIL2461_LOCUS13002</name>
</gene>
<proteinExistence type="predicted"/>
<feature type="domain" description="EGF-like" evidence="6">
    <location>
        <begin position="167"/>
        <end position="199"/>
    </location>
</feature>
<dbReference type="InterPro" id="IPR000742">
    <property type="entry name" value="EGF"/>
</dbReference>
<comment type="caution">
    <text evidence="5">Lacks conserved residue(s) required for the propagation of feature annotation.</text>
</comment>
<evidence type="ECO:0000256" key="5">
    <source>
        <dbReference type="PROSITE-ProRule" id="PRU00076"/>
    </source>
</evidence>
<dbReference type="PROSITE" id="PS50026">
    <property type="entry name" value="EGF_3"/>
    <property type="match status" value="1"/>
</dbReference>
<keyword evidence="1 5" id="KW-0245">EGF-like domain</keyword>
<evidence type="ECO:0000313" key="7">
    <source>
        <dbReference type="EMBL" id="CAE7502281.1"/>
    </source>
</evidence>
<dbReference type="FunFam" id="2.10.25.10:FF:000001">
    <property type="entry name" value="Tenascin C"/>
    <property type="match status" value="1"/>
</dbReference>
<evidence type="ECO:0000256" key="2">
    <source>
        <dbReference type="ARBA" id="ARBA00022737"/>
    </source>
</evidence>
<dbReference type="InterPro" id="IPR051216">
    <property type="entry name" value="Teneurin"/>
</dbReference>
<evidence type="ECO:0000256" key="3">
    <source>
        <dbReference type="ARBA" id="ARBA00023157"/>
    </source>
</evidence>
<accession>A0A812T185</accession>
<organism evidence="7 8">
    <name type="scientific">Symbiodinium pilosum</name>
    <name type="common">Dinoflagellate</name>
    <dbReference type="NCBI Taxonomy" id="2952"/>
    <lineage>
        <taxon>Eukaryota</taxon>
        <taxon>Sar</taxon>
        <taxon>Alveolata</taxon>
        <taxon>Dinophyceae</taxon>
        <taxon>Suessiales</taxon>
        <taxon>Symbiodiniaceae</taxon>
        <taxon>Symbiodinium</taxon>
    </lineage>
</organism>
<reference evidence="7" key="1">
    <citation type="submission" date="2021-02" db="EMBL/GenBank/DDBJ databases">
        <authorList>
            <person name="Dougan E. K."/>
            <person name="Rhodes N."/>
            <person name="Thang M."/>
            <person name="Chan C."/>
        </authorList>
    </citation>
    <scope>NUCLEOTIDE SEQUENCE</scope>
</reference>
<dbReference type="Gene3D" id="2.10.25.10">
    <property type="entry name" value="Laminin"/>
    <property type="match status" value="4"/>
</dbReference>
<keyword evidence="4" id="KW-0325">Glycoprotein</keyword>
<protein>
    <submittedName>
        <fullName evidence="7">Ten-1 protein</fullName>
    </submittedName>
</protein>
<dbReference type="SUPFAM" id="SSF57196">
    <property type="entry name" value="EGF/Laminin"/>
    <property type="match status" value="2"/>
</dbReference>
<evidence type="ECO:0000313" key="8">
    <source>
        <dbReference type="Proteomes" id="UP000649617"/>
    </source>
</evidence>
<keyword evidence="3 5" id="KW-1015">Disulfide bond</keyword>
<dbReference type="AlphaFoldDB" id="A0A812T185"/>
<feature type="non-terminal residue" evidence="7">
    <location>
        <position position="203"/>
    </location>
</feature>
<feature type="disulfide bond" evidence="5">
    <location>
        <begin position="189"/>
        <end position="198"/>
    </location>
</feature>
<dbReference type="PROSITE" id="PS01186">
    <property type="entry name" value="EGF_2"/>
    <property type="match status" value="1"/>
</dbReference>